<evidence type="ECO:0000313" key="2">
    <source>
        <dbReference type="EMBL" id="MES1920368.1"/>
    </source>
</evidence>
<organism evidence="2 3">
    <name type="scientific">Bonamia ostreae</name>
    <dbReference type="NCBI Taxonomy" id="126728"/>
    <lineage>
        <taxon>Eukaryota</taxon>
        <taxon>Sar</taxon>
        <taxon>Rhizaria</taxon>
        <taxon>Endomyxa</taxon>
        <taxon>Ascetosporea</taxon>
        <taxon>Haplosporida</taxon>
        <taxon>Bonamia</taxon>
    </lineage>
</organism>
<accession>A0ABV2AL30</accession>
<sequence length="264" mass="29856">MLQIIYTILLIASPVATYSFPMPSSPAGPARNETCPMQFGPPCNNSGLDFVVTEPVIATRARIGIALSPYAPNATSPILVGLRLYRLGCVGDRPLLTAQTRPVSPSLQCMVFEFRFPRRRFVLQPGRYRWESPQSSLFPVFQGASTDRIEAGGILTARERRIRCPFEIDLFDPMFSFAFEASPIRSVRAGSRSRYSELLQTRMVNVNMTEIARYALDRSMNSISQRIGILREEMTDLTGALIQMCYMLLRRNDVTERAFLRRNK</sequence>
<proteinExistence type="predicted"/>
<dbReference type="EMBL" id="JBDODL010000633">
    <property type="protein sequence ID" value="MES1920368.1"/>
    <property type="molecule type" value="Genomic_DNA"/>
</dbReference>
<gene>
    <name evidence="2" type="ORF">MHBO_002045</name>
</gene>
<evidence type="ECO:0000313" key="3">
    <source>
        <dbReference type="Proteomes" id="UP001439008"/>
    </source>
</evidence>
<keyword evidence="1" id="KW-0732">Signal</keyword>
<feature type="signal peptide" evidence="1">
    <location>
        <begin position="1"/>
        <end position="17"/>
    </location>
</feature>
<comment type="caution">
    <text evidence="2">The sequence shown here is derived from an EMBL/GenBank/DDBJ whole genome shotgun (WGS) entry which is preliminary data.</text>
</comment>
<feature type="chain" id="PRO_5047025856" evidence="1">
    <location>
        <begin position="18"/>
        <end position="264"/>
    </location>
</feature>
<keyword evidence="3" id="KW-1185">Reference proteome</keyword>
<evidence type="ECO:0000256" key="1">
    <source>
        <dbReference type="SAM" id="SignalP"/>
    </source>
</evidence>
<name>A0ABV2AL30_9EUKA</name>
<dbReference type="Proteomes" id="UP001439008">
    <property type="component" value="Unassembled WGS sequence"/>
</dbReference>
<protein>
    <submittedName>
        <fullName evidence="2">Uncharacterized protein</fullName>
    </submittedName>
</protein>
<reference evidence="2 3" key="1">
    <citation type="journal article" date="2024" name="BMC Biol.">
        <title>Comparative genomics of Ascetosporea gives new insight into the evolutionary basis for animal parasitism in Rhizaria.</title>
        <authorList>
            <person name="Hiltunen Thoren M."/>
            <person name="Onut-Brannstrom I."/>
            <person name="Alfjorden A."/>
            <person name="Peckova H."/>
            <person name="Swords F."/>
            <person name="Hooper C."/>
            <person name="Holzer A.S."/>
            <person name="Bass D."/>
            <person name="Burki F."/>
        </authorList>
    </citation>
    <scope>NUCLEOTIDE SEQUENCE [LARGE SCALE GENOMIC DNA]</scope>
    <source>
        <strain evidence="2">20-A016</strain>
    </source>
</reference>